<comment type="caution">
    <text evidence="1">The sequence shown here is derived from an EMBL/GenBank/DDBJ whole genome shotgun (WGS) entry which is preliminary data.</text>
</comment>
<dbReference type="AlphaFoldDB" id="A0A0F9NPI0"/>
<name>A0A0F9NPI0_9ZZZZ</name>
<evidence type="ECO:0000313" key="1">
    <source>
        <dbReference type="EMBL" id="KKN19824.1"/>
    </source>
</evidence>
<accession>A0A0F9NPI0</accession>
<organism evidence="1">
    <name type="scientific">marine sediment metagenome</name>
    <dbReference type="NCBI Taxonomy" id="412755"/>
    <lineage>
        <taxon>unclassified sequences</taxon>
        <taxon>metagenomes</taxon>
        <taxon>ecological metagenomes</taxon>
    </lineage>
</organism>
<proteinExistence type="predicted"/>
<protein>
    <submittedName>
        <fullName evidence="1">Uncharacterized protein</fullName>
    </submittedName>
</protein>
<reference evidence="1" key="1">
    <citation type="journal article" date="2015" name="Nature">
        <title>Complex archaea that bridge the gap between prokaryotes and eukaryotes.</title>
        <authorList>
            <person name="Spang A."/>
            <person name="Saw J.H."/>
            <person name="Jorgensen S.L."/>
            <person name="Zaremba-Niedzwiedzka K."/>
            <person name="Martijn J."/>
            <person name="Lind A.E."/>
            <person name="van Eijk R."/>
            <person name="Schleper C."/>
            <person name="Guy L."/>
            <person name="Ettema T.J."/>
        </authorList>
    </citation>
    <scope>NUCLEOTIDE SEQUENCE</scope>
</reference>
<sequence length="72" mass="8186">MAIDSVDNIYLVGSTQNFTVNVEMCLVKFNSLGQYQWNRTWGVSGFDRGHDIVIDSSDNIYFTGVLGRMYLL</sequence>
<dbReference type="EMBL" id="LAZR01003299">
    <property type="protein sequence ID" value="KKN19824.1"/>
    <property type="molecule type" value="Genomic_DNA"/>
</dbReference>
<gene>
    <name evidence="1" type="ORF">LCGC14_0941780</name>
</gene>